<dbReference type="EMBL" id="JABSTV010001252">
    <property type="protein sequence ID" value="KAH7947500.1"/>
    <property type="molecule type" value="Genomic_DNA"/>
</dbReference>
<organism evidence="2 3">
    <name type="scientific">Rhipicephalus sanguineus</name>
    <name type="common">Brown dog tick</name>
    <name type="synonym">Ixodes sanguineus</name>
    <dbReference type="NCBI Taxonomy" id="34632"/>
    <lineage>
        <taxon>Eukaryota</taxon>
        <taxon>Metazoa</taxon>
        <taxon>Ecdysozoa</taxon>
        <taxon>Arthropoda</taxon>
        <taxon>Chelicerata</taxon>
        <taxon>Arachnida</taxon>
        <taxon>Acari</taxon>
        <taxon>Parasitiformes</taxon>
        <taxon>Ixodida</taxon>
        <taxon>Ixodoidea</taxon>
        <taxon>Ixodidae</taxon>
        <taxon>Rhipicephalinae</taxon>
        <taxon>Rhipicephalus</taxon>
        <taxon>Rhipicephalus</taxon>
    </lineage>
</organism>
<dbReference type="Proteomes" id="UP000821837">
    <property type="component" value="Chromosome 6"/>
</dbReference>
<feature type="compositionally biased region" description="Polar residues" evidence="1">
    <location>
        <begin position="131"/>
        <end position="141"/>
    </location>
</feature>
<name>A0A9D4PMM4_RHISA</name>
<gene>
    <name evidence="2" type="ORF">HPB52_012403</name>
</gene>
<keyword evidence="3" id="KW-1185">Reference proteome</keyword>
<sequence length="1004" mass="108065">MGTAPYGLSISNAYMQRGRAIGALKNGLYAVQPIAAAQPAHPAAQPAPAQPQPYVFQPGAPQVYVLQPAPAPQVLLYPQPLLAPQPLHFYRSYPPQPWLVPPTQAYAFQPLAYQPQPYPVQQQADPQQTYSAASQTASQPETVLDQAAAPEHPEVYEAQSRHLLLYSADPVTAPSLLNEPSHYSKRVERDTAGVDNAHPHAVTYATSLPFSLVEQTFPGGSVLFPVHNRSLPGLALAQRHLSQAKKWISSVPAINVKPQQSSALARVFPWLSARRDIGKPSNGQVIVDNLQTGLGAAGNVNVEVQRNMEEAPSGGITVQNSLAGVTVNKSLSGSSVNVSIQRDLPGFATSKRIEVYNPWTGTSINKTIGGEGVNISVQHGLGGAPNSQVIVENPWAGVKINKTVTPNNINVEVQRSVEGTFNSRIVAENPFSTVAVNKTVSPGSGADISIKQGEGASLKKQIVIQNPWTGVTVNKTITGNSVDIQVGRGVQTASEPGVIQDSGKGSSPNKTANENNSNAAQGAGRIISHTLVEIPWTGVSVNKTISTSGVNVEVQRGAQGIPSSQIVIQNPWTGIEVNRTVTGRAVNLQVHGGAQGDVNRLVTAQSHFKGATVDTGDGVSVEAMGGTLGQPNIQVSVQNPWTGMTFNKTVIGTHSNVSVQLGAQSSGSQASNVQHQIFIQNPFTTVTVNRTATGRSVQVEVNRNNQQAFNKQVTITQNPATGITINKTITGNNVNVAVQHGSRANNVRFVTSNILANAGHPIIHIKPVVRRPHHHHVKKVEVADPRASNHLIPQQQFLPFFHARRNPSLPMPPYAHPYIPFMRGNHFEKTRHFWHGFRLVRPARYGAPQVIPNIAIDTQGTGFVVSHTEIYQNGRPLVKNRISANQDFTVITRVHRFSADVLSINYTFNSREAGAAGRGEVANNDVRSELRGFGNTREWFKPNIDVDSGGDDGVSVNTQVYQYGRPASNFVVDNRAGFVLITAVHKLQSKPLSIKYTFLPLGTR</sequence>
<comment type="caution">
    <text evidence="2">The sequence shown here is derived from an EMBL/GenBank/DDBJ whole genome shotgun (WGS) entry which is preliminary data.</text>
</comment>
<feature type="compositionally biased region" description="Low complexity" evidence="1">
    <location>
        <begin position="120"/>
        <end position="130"/>
    </location>
</feature>
<dbReference type="AlphaFoldDB" id="A0A9D4PMM4"/>
<protein>
    <submittedName>
        <fullName evidence="2">Uncharacterized protein</fullName>
    </submittedName>
</protein>
<feature type="region of interest" description="Disordered" evidence="1">
    <location>
        <begin position="120"/>
        <end position="143"/>
    </location>
</feature>
<reference evidence="2" key="1">
    <citation type="journal article" date="2020" name="Cell">
        <title>Large-Scale Comparative Analyses of Tick Genomes Elucidate Their Genetic Diversity and Vector Capacities.</title>
        <authorList>
            <consortium name="Tick Genome and Microbiome Consortium (TIGMIC)"/>
            <person name="Jia N."/>
            <person name="Wang J."/>
            <person name="Shi W."/>
            <person name="Du L."/>
            <person name="Sun Y."/>
            <person name="Zhan W."/>
            <person name="Jiang J.F."/>
            <person name="Wang Q."/>
            <person name="Zhang B."/>
            <person name="Ji P."/>
            <person name="Bell-Sakyi L."/>
            <person name="Cui X.M."/>
            <person name="Yuan T.T."/>
            <person name="Jiang B.G."/>
            <person name="Yang W.F."/>
            <person name="Lam T.T."/>
            <person name="Chang Q.C."/>
            <person name="Ding S.J."/>
            <person name="Wang X.J."/>
            <person name="Zhu J.G."/>
            <person name="Ruan X.D."/>
            <person name="Zhao L."/>
            <person name="Wei J.T."/>
            <person name="Ye R.Z."/>
            <person name="Que T.C."/>
            <person name="Du C.H."/>
            <person name="Zhou Y.H."/>
            <person name="Cheng J.X."/>
            <person name="Dai P.F."/>
            <person name="Guo W.B."/>
            <person name="Han X.H."/>
            <person name="Huang E.J."/>
            <person name="Li L.F."/>
            <person name="Wei W."/>
            <person name="Gao Y.C."/>
            <person name="Liu J.Z."/>
            <person name="Shao H.Z."/>
            <person name="Wang X."/>
            <person name="Wang C.C."/>
            <person name="Yang T.C."/>
            <person name="Huo Q.B."/>
            <person name="Li W."/>
            <person name="Chen H.Y."/>
            <person name="Chen S.E."/>
            <person name="Zhou L.G."/>
            <person name="Ni X.B."/>
            <person name="Tian J.H."/>
            <person name="Sheng Y."/>
            <person name="Liu T."/>
            <person name="Pan Y.S."/>
            <person name="Xia L.Y."/>
            <person name="Li J."/>
            <person name="Zhao F."/>
            <person name="Cao W.C."/>
        </authorList>
    </citation>
    <scope>NUCLEOTIDE SEQUENCE</scope>
    <source>
        <strain evidence="2">Rsan-2018</strain>
    </source>
</reference>
<accession>A0A9D4PMM4</accession>
<feature type="compositionally biased region" description="Polar residues" evidence="1">
    <location>
        <begin position="503"/>
        <end position="518"/>
    </location>
</feature>
<evidence type="ECO:0000313" key="3">
    <source>
        <dbReference type="Proteomes" id="UP000821837"/>
    </source>
</evidence>
<proteinExistence type="predicted"/>
<feature type="region of interest" description="Disordered" evidence="1">
    <location>
        <begin position="491"/>
        <end position="518"/>
    </location>
</feature>
<reference evidence="2" key="2">
    <citation type="submission" date="2021-09" db="EMBL/GenBank/DDBJ databases">
        <authorList>
            <person name="Jia N."/>
            <person name="Wang J."/>
            <person name="Shi W."/>
            <person name="Du L."/>
            <person name="Sun Y."/>
            <person name="Zhan W."/>
            <person name="Jiang J."/>
            <person name="Wang Q."/>
            <person name="Zhang B."/>
            <person name="Ji P."/>
            <person name="Sakyi L.B."/>
            <person name="Cui X."/>
            <person name="Yuan T."/>
            <person name="Jiang B."/>
            <person name="Yang W."/>
            <person name="Lam T.T.-Y."/>
            <person name="Chang Q."/>
            <person name="Ding S."/>
            <person name="Wang X."/>
            <person name="Zhu J."/>
            <person name="Ruan X."/>
            <person name="Zhao L."/>
            <person name="Wei J."/>
            <person name="Que T."/>
            <person name="Du C."/>
            <person name="Cheng J."/>
            <person name="Dai P."/>
            <person name="Han X."/>
            <person name="Huang E."/>
            <person name="Gao Y."/>
            <person name="Liu J."/>
            <person name="Shao H."/>
            <person name="Ye R."/>
            <person name="Li L."/>
            <person name="Wei W."/>
            <person name="Wang X."/>
            <person name="Wang C."/>
            <person name="Huo Q."/>
            <person name="Li W."/>
            <person name="Guo W."/>
            <person name="Chen H."/>
            <person name="Chen S."/>
            <person name="Zhou L."/>
            <person name="Zhou L."/>
            <person name="Ni X."/>
            <person name="Tian J."/>
            <person name="Zhou Y."/>
            <person name="Sheng Y."/>
            <person name="Liu T."/>
            <person name="Pan Y."/>
            <person name="Xia L."/>
            <person name="Li J."/>
            <person name="Zhao F."/>
            <person name="Cao W."/>
        </authorList>
    </citation>
    <scope>NUCLEOTIDE SEQUENCE</scope>
    <source>
        <strain evidence="2">Rsan-2018</strain>
        <tissue evidence="2">Larvae</tissue>
    </source>
</reference>
<dbReference type="VEuPathDB" id="VectorBase:RSAN_030285"/>
<evidence type="ECO:0000256" key="1">
    <source>
        <dbReference type="SAM" id="MobiDB-lite"/>
    </source>
</evidence>
<evidence type="ECO:0000313" key="2">
    <source>
        <dbReference type="EMBL" id="KAH7947500.1"/>
    </source>
</evidence>